<dbReference type="InterPro" id="IPR002625">
    <property type="entry name" value="Smr_dom"/>
</dbReference>
<reference evidence="4" key="1">
    <citation type="submission" date="2011-07" db="EMBL/GenBank/DDBJ databases">
        <title>Divergent evolution of antigenic variation in African trypanosomes.</title>
        <authorList>
            <person name="Jackson A.P."/>
            <person name="Berry A."/>
            <person name="Allison H.C."/>
            <person name="Burton P."/>
            <person name="Anderson J."/>
            <person name="Aslett M."/>
            <person name="Brown R."/>
            <person name="Corton N."/>
            <person name="Harris D."/>
            <person name="Hauser H."/>
            <person name="Gamble J."/>
            <person name="Gilderthorp R."/>
            <person name="McQuillan J."/>
            <person name="Quail M.A."/>
            <person name="Sanders M."/>
            <person name="Van Tonder A."/>
            <person name="Ginger M.L."/>
            <person name="Donelson J.E."/>
            <person name="Field M.C."/>
            <person name="Barry J.D."/>
            <person name="Berriman M."/>
            <person name="Hertz-Fowler C."/>
        </authorList>
    </citation>
    <scope>NUCLEOTIDE SEQUENCE [LARGE SCALE GENOMIC DNA]</scope>
    <source>
        <strain evidence="4">IL3000</strain>
    </source>
</reference>
<evidence type="ECO:0000313" key="3">
    <source>
        <dbReference type="EMBL" id="CCD16856.1"/>
    </source>
</evidence>
<dbReference type="Gene3D" id="3.30.1370.110">
    <property type="match status" value="1"/>
</dbReference>
<dbReference type="Pfam" id="PF08590">
    <property type="entry name" value="DUF1771"/>
    <property type="match status" value="1"/>
</dbReference>
<evidence type="ECO:0000313" key="4">
    <source>
        <dbReference type="Proteomes" id="UP000000702"/>
    </source>
</evidence>
<comment type="caution">
    <text evidence="3">The sequence shown here is derived from an EMBL/GenBank/DDBJ whole genome shotgun (WGS) entry which is preliminary data.</text>
</comment>
<dbReference type="PROSITE" id="PS50084">
    <property type="entry name" value="KH_TYPE_1"/>
    <property type="match status" value="1"/>
</dbReference>
<dbReference type="AlphaFoldDB" id="F9WHR2"/>
<dbReference type="InterPro" id="IPR013899">
    <property type="entry name" value="DUF1771"/>
</dbReference>
<dbReference type="EMBL" id="CAEQ01002477">
    <property type="protein sequence ID" value="CCD16856.1"/>
    <property type="molecule type" value="Genomic_DNA"/>
</dbReference>
<dbReference type="SMART" id="SM00463">
    <property type="entry name" value="SMR"/>
    <property type="match status" value="1"/>
</dbReference>
<dbReference type="Gene3D" id="3.30.1370.10">
    <property type="entry name" value="K Homology domain, type 1"/>
    <property type="match status" value="1"/>
</dbReference>
<gene>
    <name evidence="3" type="ORF">TCIL3000_0_17410</name>
</gene>
<dbReference type="SMART" id="SM01162">
    <property type="entry name" value="DUF1771"/>
    <property type="match status" value="1"/>
</dbReference>
<dbReference type="PANTHER" id="PTHR47417">
    <property type="entry name" value="SMR DOMAIN-CONTAINING PROTEIN YPL199C"/>
    <property type="match status" value="1"/>
</dbReference>
<dbReference type="InterPro" id="IPR036612">
    <property type="entry name" value="KH_dom_type_1_sf"/>
</dbReference>
<proteinExistence type="predicted"/>
<dbReference type="CDD" id="cd02393">
    <property type="entry name" value="KH-I_PNPase"/>
    <property type="match status" value="1"/>
</dbReference>
<evidence type="ECO:0000259" key="2">
    <source>
        <dbReference type="PROSITE" id="PS50828"/>
    </source>
</evidence>
<dbReference type="InterPro" id="IPR053020">
    <property type="entry name" value="Smr_domain_protein"/>
</dbReference>
<dbReference type="Pfam" id="PF01713">
    <property type="entry name" value="Smr"/>
    <property type="match status" value="1"/>
</dbReference>
<dbReference type="Proteomes" id="UP000000702">
    <property type="component" value="Unassembled WGS sequence"/>
</dbReference>
<dbReference type="InterPro" id="IPR004087">
    <property type="entry name" value="KH_dom"/>
</dbReference>
<keyword evidence="1" id="KW-0694">RNA-binding</keyword>
<name>F9WHR2_TRYCI</name>
<dbReference type="SUPFAM" id="SSF54791">
    <property type="entry name" value="Eukaryotic type KH-domain (KH-domain type I)"/>
    <property type="match status" value="1"/>
</dbReference>
<dbReference type="PANTHER" id="PTHR47417:SF1">
    <property type="entry name" value="SMR DOMAIN-CONTAINING PROTEIN YPL199C"/>
    <property type="match status" value="1"/>
</dbReference>
<dbReference type="InterPro" id="IPR004088">
    <property type="entry name" value="KH_dom_type_1"/>
</dbReference>
<dbReference type="InterPro" id="IPR036063">
    <property type="entry name" value="Smr_dom_sf"/>
</dbReference>
<accession>F9WHR2</accession>
<sequence length="279" mass="30643">MDLLCEEINAPPEYIGHVVGERGATIARLQSETGATITILDGCKVHITAEDPTQLRAATECVRQIISDAINPDYEGPDGRRLRKEAAQLASKRAQLFNEATRQREEGNMQQMSALLEQGKQVGEQMKLTNREAAAAIAWYNNEGKGREGNYFDMHGLRVDEALEMLRARVEALRVALKGASGELRVITGVGRHSGPEGAKLRRAAVEFFRAEGLVFEEVSAAEIRATVTAAGPPVGHHQPQREADQPVENVEKKMTGSLGEHQKPQLKKVEETKCCCCF</sequence>
<dbReference type="OMA" id="QAWATHD"/>
<keyword evidence="4" id="KW-1185">Reference proteome</keyword>
<dbReference type="SMART" id="SM00322">
    <property type="entry name" value="KH"/>
    <property type="match status" value="1"/>
</dbReference>
<dbReference type="VEuPathDB" id="TriTrypDB:TcIL3000_0_17410"/>
<protein>
    <submittedName>
        <fullName evidence="3">WGS project CAEQ00000000 data, annotated contig 686</fullName>
    </submittedName>
</protein>
<feature type="domain" description="Smr" evidence="2">
    <location>
        <begin position="152"/>
        <end position="210"/>
    </location>
</feature>
<dbReference type="SUPFAM" id="SSF160443">
    <property type="entry name" value="SMR domain-like"/>
    <property type="match status" value="1"/>
</dbReference>
<organism evidence="3 4">
    <name type="scientific">Trypanosoma congolense (strain IL3000)</name>
    <dbReference type="NCBI Taxonomy" id="1068625"/>
    <lineage>
        <taxon>Eukaryota</taxon>
        <taxon>Discoba</taxon>
        <taxon>Euglenozoa</taxon>
        <taxon>Kinetoplastea</taxon>
        <taxon>Metakinetoplastina</taxon>
        <taxon>Trypanosomatida</taxon>
        <taxon>Trypanosomatidae</taxon>
        <taxon>Trypanosoma</taxon>
        <taxon>Nannomonas</taxon>
    </lineage>
</organism>
<dbReference type="Pfam" id="PF00013">
    <property type="entry name" value="KH_1"/>
    <property type="match status" value="1"/>
</dbReference>
<reference evidence="3 4" key="2">
    <citation type="journal article" date="2012" name="Proc. Natl. Acad. Sci. U.S.A.">
        <title>Antigenic diversity is generated by distinct evolutionary mechanisms in African trypanosome species.</title>
        <authorList>
            <person name="Jackson A.P."/>
            <person name="Berry A."/>
            <person name="Aslett M."/>
            <person name="Allison H.C."/>
            <person name="Burton P."/>
            <person name="Vavrova-Anderson J."/>
            <person name="Brown R."/>
            <person name="Browne H."/>
            <person name="Corton N."/>
            <person name="Hauser H."/>
            <person name="Gamble J."/>
            <person name="Gilderthorp R."/>
            <person name="Marcello L."/>
            <person name="McQuillan J."/>
            <person name="Otto T.D."/>
            <person name="Quail M.A."/>
            <person name="Sanders M.J."/>
            <person name="van Tonder A."/>
            <person name="Ginger M.L."/>
            <person name="Field M.C."/>
            <person name="Barry J.D."/>
            <person name="Hertz-Fowler C."/>
            <person name="Berriman M."/>
        </authorList>
    </citation>
    <scope>NUCLEOTIDE SEQUENCE [LARGE SCALE GENOMIC DNA]</scope>
    <source>
        <strain evidence="3 4">IL3000</strain>
    </source>
</reference>
<dbReference type="GO" id="GO:0003723">
    <property type="term" value="F:RNA binding"/>
    <property type="evidence" value="ECO:0007669"/>
    <property type="project" value="UniProtKB-UniRule"/>
</dbReference>
<dbReference type="PROSITE" id="PS50828">
    <property type="entry name" value="SMR"/>
    <property type="match status" value="1"/>
</dbReference>
<evidence type="ECO:0000256" key="1">
    <source>
        <dbReference type="PROSITE-ProRule" id="PRU00117"/>
    </source>
</evidence>